<evidence type="ECO:0000313" key="3">
    <source>
        <dbReference type="EMBL" id="KAL2062216.1"/>
    </source>
</evidence>
<dbReference type="EMBL" id="JAZHXI010000017">
    <property type="protein sequence ID" value="KAL2062216.1"/>
    <property type="molecule type" value="Genomic_DNA"/>
</dbReference>
<feature type="region of interest" description="Disordered" evidence="2">
    <location>
        <begin position="242"/>
        <end position="265"/>
    </location>
</feature>
<feature type="region of interest" description="Disordered" evidence="2">
    <location>
        <begin position="181"/>
        <end position="216"/>
    </location>
</feature>
<gene>
    <name evidence="3" type="ORF">VTL71DRAFT_6482</name>
</gene>
<sequence>MHDHLKKQQGNVSGATDSKTTRTTQKPVIANPAAEQYDEFYSGAIPSAPTDASSAPTKLDAQFTIPSDPETVDRPTERVPSPFPESPAPPTDSMIPSSSATALIEAPSTHQAIENRSVEAIPRTFEVETPVSDPTIIGSSGVSTGTLDLSQQQRTPPQEEEGVHVADTIQVSSAEEQVPFANTAQKSANEKSTSEGTSQTREEPTTNSQDSSGNTVLAGKDVQNEMTSAFLEGDSIRAANNEAIRANSKPQQPKVKLYSTGEDEEKPALDAEEFKFEGVRTQTAIPNLINDITGDRKKAMRDTFAVVVSRAEIENVRDELSTIKTKHAAEMAREIVKLKDNMQVEIQEKVREATDVFQTAILEEGKCQRLEAELKLERNEIVRLTQNHHSRAEELKIQGDKLLAEYEKNNRLEDLKAMTEKQILGYIQEISAKDTLVQDKDRQIEYLTNTIQSSEDSDLANQLEDALDDAYRAKVVREMLIEDRDMSYQAYESRISAMQADSKDLREALNSANREVVELKSKQKAMKEAASQFSKAISDIHGSD</sequence>
<feature type="coiled-coil region" evidence="1">
    <location>
        <begin position="488"/>
        <end position="529"/>
    </location>
</feature>
<keyword evidence="4" id="KW-1185">Reference proteome</keyword>
<feature type="compositionally biased region" description="Polar residues" evidence="2">
    <location>
        <begin position="8"/>
        <end position="26"/>
    </location>
</feature>
<name>A0ABR4BX47_9HELO</name>
<feature type="region of interest" description="Disordered" evidence="2">
    <location>
        <begin position="1"/>
        <end position="97"/>
    </location>
</feature>
<evidence type="ECO:0000313" key="4">
    <source>
        <dbReference type="Proteomes" id="UP001595075"/>
    </source>
</evidence>
<feature type="compositionally biased region" description="Pro residues" evidence="2">
    <location>
        <begin position="81"/>
        <end position="90"/>
    </location>
</feature>
<feature type="region of interest" description="Disordered" evidence="2">
    <location>
        <begin position="131"/>
        <end position="164"/>
    </location>
</feature>
<reference evidence="3 4" key="1">
    <citation type="journal article" date="2024" name="Commun. Biol.">
        <title>Comparative genomic analysis of thermophilic fungi reveals convergent evolutionary adaptations and gene losses.</title>
        <authorList>
            <person name="Steindorff A.S."/>
            <person name="Aguilar-Pontes M.V."/>
            <person name="Robinson A.J."/>
            <person name="Andreopoulos B."/>
            <person name="LaButti K."/>
            <person name="Kuo A."/>
            <person name="Mondo S."/>
            <person name="Riley R."/>
            <person name="Otillar R."/>
            <person name="Haridas S."/>
            <person name="Lipzen A."/>
            <person name="Grimwood J."/>
            <person name="Schmutz J."/>
            <person name="Clum A."/>
            <person name="Reid I.D."/>
            <person name="Moisan M.C."/>
            <person name="Butler G."/>
            <person name="Nguyen T.T.M."/>
            <person name="Dewar K."/>
            <person name="Conant G."/>
            <person name="Drula E."/>
            <person name="Henrissat B."/>
            <person name="Hansel C."/>
            <person name="Singer S."/>
            <person name="Hutchinson M.I."/>
            <person name="de Vries R.P."/>
            <person name="Natvig D.O."/>
            <person name="Powell A.J."/>
            <person name="Tsang A."/>
            <person name="Grigoriev I.V."/>
        </authorList>
    </citation>
    <scope>NUCLEOTIDE SEQUENCE [LARGE SCALE GENOMIC DNA]</scope>
    <source>
        <strain evidence="3 4">CBS 494.80</strain>
    </source>
</reference>
<dbReference type="Proteomes" id="UP001595075">
    <property type="component" value="Unassembled WGS sequence"/>
</dbReference>
<evidence type="ECO:0000256" key="2">
    <source>
        <dbReference type="SAM" id="MobiDB-lite"/>
    </source>
</evidence>
<organism evidence="3 4">
    <name type="scientific">Oculimacula yallundae</name>
    <dbReference type="NCBI Taxonomy" id="86028"/>
    <lineage>
        <taxon>Eukaryota</taxon>
        <taxon>Fungi</taxon>
        <taxon>Dikarya</taxon>
        <taxon>Ascomycota</taxon>
        <taxon>Pezizomycotina</taxon>
        <taxon>Leotiomycetes</taxon>
        <taxon>Helotiales</taxon>
        <taxon>Ploettnerulaceae</taxon>
        <taxon>Oculimacula</taxon>
    </lineage>
</organism>
<keyword evidence="1" id="KW-0175">Coiled coil</keyword>
<feature type="compositionally biased region" description="Polar residues" evidence="2">
    <location>
        <begin position="137"/>
        <end position="156"/>
    </location>
</feature>
<evidence type="ECO:0000256" key="1">
    <source>
        <dbReference type="SAM" id="Coils"/>
    </source>
</evidence>
<comment type="caution">
    <text evidence="3">The sequence shown here is derived from an EMBL/GenBank/DDBJ whole genome shotgun (WGS) entry which is preliminary data.</text>
</comment>
<accession>A0ABR4BX47</accession>
<feature type="coiled-coil region" evidence="1">
    <location>
        <begin position="328"/>
        <end position="387"/>
    </location>
</feature>
<proteinExistence type="predicted"/>
<protein>
    <submittedName>
        <fullName evidence="3">Uncharacterized protein</fullName>
    </submittedName>
</protein>
<feature type="compositionally biased region" description="Polar residues" evidence="2">
    <location>
        <begin position="194"/>
        <end position="215"/>
    </location>
</feature>